<dbReference type="SUPFAM" id="SSF53067">
    <property type="entry name" value="Actin-like ATPase domain"/>
    <property type="match status" value="1"/>
</dbReference>
<evidence type="ECO:0000313" key="2">
    <source>
        <dbReference type="Proteomes" id="UP000232101"/>
    </source>
</evidence>
<dbReference type="Proteomes" id="UP000232101">
    <property type="component" value="Unassembled WGS sequence"/>
</dbReference>
<dbReference type="CDD" id="cd24023">
    <property type="entry name" value="ASKHA_NBD_ParM_Alp7A-like"/>
    <property type="match status" value="1"/>
</dbReference>
<evidence type="ECO:0008006" key="3">
    <source>
        <dbReference type="Google" id="ProtNLM"/>
    </source>
</evidence>
<dbReference type="AlphaFoldDB" id="A0A2M9QA16"/>
<dbReference type="InterPro" id="IPR043129">
    <property type="entry name" value="ATPase_NBD"/>
</dbReference>
<protein>
    <recommendedName>
        <fullName evidence="3">Actin-like protein N-terminal domain-containing protein</fullName>
    </recommendedName>
</protein>
<reference evidence="1 2" key="1">
    <citation type="submission" date="2017-11" db="EMBL/GenBank/DDBJ databases">
        <title>Bacterial isolate from king chilli rhizosphere.</title>
        <authorList>
            <person name="Takhelmayum P."/>
            <person name="Sarangthem I."/>
        </authorList>
    </citation>
    <scope>NUCLEOTIDE SEQUENCE [LARGE SCALE GENOMIC DNA]</scope>
    <source>
        <strain evidence="2">t26</strain>
    </source>
</reference>
<accession>A0A2M9QA16</accession>
<dbReference type="EMBL" id="PHQY01000322">
    <property type="protein sequence ID" value="PJO44910.1"/>
    <property type="molecule type" value="Genomic_DNA"/>
</dbReference>
<dbReference type="Gene3D" id="3.30.420.40">
    <property type="match status" value="2"/>
</dbReference>
<name>A0A2M9QA16_9BACI</name>
<dbReference type="RefSeq" id="WP_100542199.1">
    <property type="nucleotide sequence ID" value="NZ_PHQY01000322.1"/>
</dbReference>
<sequence>MTKKRTKNVARKAGVDGGNGETKMYFEGVEEGLAIPTAELIVINAKSKGNFLATEVVTPKNIHEHLDITFVSSKALSKTNERYLIGKRTLKSMGAKPKETPKHAQKHTSEIVARTVLAGLLVDAVRNNPESKTITAHYDLNLALPLNQIDEEAFQIHAERFIGTHAMKFHCPNGEEITVTIVIEFAMTLPEGAIGSYAVVYNLDGSLKPYEIVEENPDNESEPIKSVVTFEDRELLMGDIGAGSLDCAVMFGVDFDYENSEGFELGTKESVNKIRTEWNKQQKQDQINSLTQFTEIYSNTEIFNSTKLQNFSAMYLNDDAIVIADSLKSIYEKMPSRARIVLYGGGAILYKNALMPLLEEYSDKVIFAPDPKFTTAKGLLIFALTPAFEEIKSIYLEALSV</sequence>
<gene>
    <name evidence="1" type="ORF">CWD94_04280</name>
</gene>
<organism evidence="1 2">
    <name type="scientific">Lysinibacillus xylanilyticus</name>
    <dbReference type="NCBI Taxonomy" id="582475"/>
    <lineage>
        <taxon>Bacteria</taxon>
        <taxon>Bacillati</taxon>
        <taxon>Bacillota</taxon>
        <taxon>Bacilli</taxon>
        <taxon>Bacillales</taxon>
        <taxon>Bacillaceae</taxon>
        <taxon>Lysinibacillus</taxon>
    </lineage>
</organism>
<evidence type="ECO:0000313" key="1">
    <source>
        <dbReference type="EMBL" id="PJO44910.1"/>
    </source>
</evidence>
<proteinExistence type="predicted"/>
<comment type="caution">
    <text evidence="1">The sequence shown here is derived from an EMBL/GenBank/DDBJ whole genome shotgun (WGS) entry which is preliminary data.</text>
</comment>